<gene>
    <name evidence="1" type="ORF">SAMN05444406_10658</name>
</gene>
<dbReference type="AlphaFoldDB" id="A0A1I5U6V4"/>
<dbReference type="EMBL" id="FOXR01000006">
    <property type="protein sequence ID" value="SFP90960.1"/>
    <property type="molecule type" value="Genomic_DNA"/>
</dbReference>
<keyword evidence="2" id="KW-1185">Reference proteome</keyword>
<dbReference type="RefSeq" id="WP_092282077.1">
    <property type="nucleotide sequence ID" value="NZ_FOXR01000006.1"/>
</dbReference>
<proteinExistence type="predicted"/>
<dbReference type="InterPro" id="IPR054688">
    <property type="entry name" value="CD1247_N"/>
</dbReference>
<protein>
    <recommendedName>
        <fullName evidence="3">MJ0042 family finger-like domain-containing protein</fullName>
    </recommendedName>
</protein>
<evidence type="ECO:0008006" key="3">
    <source>
        <dbReference type="Google" id="ProtNLM"/>
    </source>
</evidence>
<organism evidence="1 2">
    <name type="scientific">Caldicoprobacter faecalis</name>
    <dbReference type="NCBI Taxonomy" id="937334"/>
    <lineage>
        <taxon>Bacteria</taxon>
        <taxon>Bacillati</taxon>
        <taxon>Bacillota</taxon>
        <taxon>Clostridia</taxon>
        <taxon>Caldicoprobacterales</taxon>
        <taxon>Caldicoprobacteraceae</taxon>
        <taxon>Caldicoprobacter</taxon>
    </lineage>
</organism>
<evidence type="ECO:0000313" key="2">
    <source>
        <dbReference type="Proteomes" id="UP000198577"/>
    </source>
</evidence>
<name>A0A1I5U6V4_9FIRM</name>
<sequence length="138" mass="15915">MNNNLGEKMSYIKGLAEGLGLQKEDTKEARILINIIELLEDVVDAIDALEASQAEQDDYLDALNEDLTNIQNDIYGEDEDEDMDEETNYVEVTCPHCHETVYFDEEMFEEEDDIICPNCKKPIYEEGEEEYAEDESEE</sequence>
<accession>A0A1I5U6V4</accession>
<dbReference type="STRING" id="937334.SAMN05444406_10658"/>
<dbReference type="OrthoDB" id="2381377at2"/>
<dbReference type="NCBIfam" id="NF045650">
    <property type="entry name" value="CD1247_Nterm"/>
    <property type="match status" value="1"/>
</dbReference>
<reference evidence="1 2" key="1">
    <citation type="submission" date="2016-10" db="EMBL/GenBank/DDBJ databases">
        <authorList>
            <person name="de Groot N.N."/>
        </authorList>
    </citation>
    <scope>NUCLEOTIDE SEQUENCE [LARGE SCALE GENOMIC DNA]</scope>
    <source>
        <strain evidence="1 2">DSM 20678</strain>
    </source>
</reference>
<dbReference type="Proteomes" id="UP000198577">
    <property type="component" value="Unassembled WGS sequence"/>
</dbReference>
<evidence type="ECO:0000313" key="1">
    <source>
        <dbReference type="EMBL" id="SFP90960.1"/>
    </source>
</evidence>